<evidence type="ECO:0000259" key="4">
    <source>
        <dbReference type="Pfam" id="PF00535"/>
    </source>
</evidence>
<dbReference type="SUPFAM" id="SSF53448">
    <property type="entry name" value="Nucleotide-diphospho-sugar transferases"/>
    <property type="match status" value="1"/>
</dbReference>
<dbReference type="InterPro" id="IPR029044">
    <property type="entry name" value="Nucleotide-diphossugar_trans"/>
</dbReference>
<comment type="similarity">
    <text evidence="1">Belongs to the glycosyltransferase 2 family.</text>
</comment>
<evidence type="ECO:0000256" key="2">
    <source>
        <dbReference type="ARBA" id="ARBA00022676"/>
    </source>
</evidence>
<sequence>MKDMKANPLISIITPAYNAEKFISDTIESVLIQGYQNWEMIIIDDHSTDRTVEVIKQYIENEPRIKLIERRENGGTAKTRNAGLRKAKGRYIAFLDSDDRWLPGKLTKQVTYMEKNNLAFTFTAYNRVQIDSDGHIEIKEVSVPTTQNYKQLLKENKIGCLTVMINQEITGTLQMVDMRSRQDYALWLELTRKGFQPIGIQEVLANYRVRGNSLSSNKIKMAKQNWRVFRDVEKLSLPVASWYFVQYAFLKLRAYIKYMK</sequence>
<dbReference type="InterPro" id="IPR001173">
    <property type="entry name" value="Glyco_trans_2-like"/>
</dbReference>
<organism evidence="5 6">
    <name type="scientific">Globicatella sulfidifaciens</name>
    <dbReference type="NCBI Taxonomy" id="136093"/>
    <lineage>
        <taxon>Bacteria</taxon>
        <taxon>Bacillati</taxon>
        <taxon>Bacillota</taxon>
        <taxon>Bacilli</taxon>
        <taxon>Lactobacillales</taxon>
        <taxon>Aerococcaceae</taxon>
        <taxon>Globicatella</taxon>
    </lineage>
</organism>
<evidence type="ECO:0000313" key="6">
    <source>
        <dbReference type="Proteomes" id="UP000541058"/>
    </source>
</evidence>
<dbReference type="FunFam" id="3.90.550.10:FF:000130">
    <property type="entry name" value="Family 2 glycosyl transferase"/>
    <property type="match status" value="1"/>
</dbReference>
<comment type="caution">
    <text evidence="5">The sequence shown here is derived from an EMBL/GenBank/DDBJ whole genome shotgun (WGS) entry which is preliminary data.</text>
</comment>
<dbReference type="Proteomes" id="UP000541058">
    <property type="component" value="Unassembled WGS sequence"/>
</dbReference>
<dbReference type="AlphaFoldDB" id="A0A7X8C5H5"/>
<reference evidence="5 6" key="1">
    <citation type="journal article" date="2020" name="Biotechnol. Biofuels">
        <title>New insights from the biogas microbiome by comprehensive genome-resolved metagenomics of nearly 1600 species originating from multiple anaerobic digesters.</title>
        <authorList>
            <person name="Campanaro S."/>
            <person name="Treu L."/>
            <person name="Rodriguez-R L.M."/>
            <person name="Kovalovszki A."/>
            <person name="Ziels R.M."/>
            <person name="Maus I."/>
            <person name="Zhu X."/>
            <person name="Kougias P.G."/>
            <person name="Basile A."/>
            <person name="Luo G."/>
            <person name="Schluter A."/>
            <person name="Konstantinidis K.T."/>
            <person name="Angelidaki I."/>
        </authorList>
    </citation>
    <scope>NUCLEOTIDE SEQUENCE [LARGE SCALE GENOMIC DNA]</scope>
    <source>
        <strain evidence="5">AS23ysBPME_34</strain>
    </source>
</reference>
<keyword evidence="2" id="KW-0328">Glycosyltransferase</keyword>
<dbReference type="RefSeq" id="WP_276649696.1">
    <property type="nucleotide sequence ID" value="NZ_JAAYSM010000378.1"/>
</dbReference>
<keyword evidence="3 5" id="KW-0808">Transferase</keyword>
<dbReference type="CDD" id="cd00761">
    <property type="entry name" value="Glyco_tranf_GTA_type"/>
    <property type="match status" value="1"/>
</dbReference>
<dbReference type="Pfam" id="PF00535">
    <property type="entry name" value="Glycos_transf_2"/>
    <property type="match status" value="1"/>
</dbReference>
<feature type="domain" description="Glycosyltransferase 2-like" evidence="4">
    <location>
        <begin position="11"/>
        <end position="136"/>
    </location>
</feature>
<protein>
    <submittedName>
        <fullName evidence="5">Glycosyltransferase family 2 protein</fullName>
    </submittedName>
</protein>
<dbReference type="InterPro" id="IPR050834">
    <property type="entry name" value="Glycosyltransf_2"/>
</dbReference>
<dbReference type="PANTHER" id="PTHR43685:SF5">
    <property type="entry name" value="GLYCOSYLTRANSFERASE EPSE-RELATED"/>
    <property type="match status" value="1"/>
</dbReference>
<dbReference type="PANTHER" id="PTHR43685">
    <property type="entry name" value="GLYCOSYLTRANSFERASE"/>
    <property type="match status" value="1"/>
</dbReference>
<evidence type="ECO:0000313" key="5">
    <source>
        <dbReference type="EMBL" id="NLJ19268.1"/>
    </source>
</evidence>
<dbReference type="EMBL" id="JAAYSM010000378">
    <property type="protein sequence ID" value="NLJ19268.1"/>
    <property type="molecule type" value="Genomic_DNA"/>
</dbReference>
<name>A0A7X8C5H5_9LACT</name>
<proteinExistence type="inferred from homology"/>
<evidence type="ECO:0000256" key="1">
    <source>
        <dbReference type="ARBA" id="ARBA00006739"/>
    </source>
</evidence>
<accession>A0A7X8C5H5</accession>
<dbReference type="Gene3D" id="3.90.550.10">
    <property type="entry name" value="Spore Coat Polysaccharide Biosynthesis Protein SpsA, Chain A"/>
    <property type="match status" value="1"/>
</dbReference>
<gene>
    <name evidence="5" type="ORF">GX355_10475</name>
</gene>
<evidence type="ECO:0000256" key="3">
    <source>
        <dbReference type="ARBA" id="ARBA00022679"/>
    </source>
</evidence>
<dbReference type="GO" id="GO:0016757">
    <property type="term" value="F:glycosyltransferase activity"/>
    <property type="evidence" value="ECO:0007669"/>
    <property type="project" value="UniProtKB-KW"/>
</dbReference>